<sequence length="162" mass="18973">MTNITPDKSISQVTDLSQKVLLCDNSKDPLTEKVMKLTLKEEELSITEYEGFKRICKNGKLALYMSDQLSHFENLVMPCNMISIETTHINRFAMILSRHNPFTDLINFQLQKFIDNGMINRLKYRSFKKEFTNVVKHQPNLRDSLVRKRKNCQTKDESLEIV</sequence>
<reference evidence="1" key="1">
    <citation type="journal article" date="2020" name="G3 (Bethesda)">
        <title>High-Quality Assemblies for Three Invasive Social Wasps from the &lt;i&gt;Vespula&lt;/i&gt; Genus.</title>
        <authorList>
            <person name="Harrop T.W.R."/>
            <person name="Guhlin J."/>
            <person name="McLaughlin G.M."/>
            <person name="Permina E."/>
            <person name="Stockwell P."/>
            <person name="Gilligan J."/>
            <person name="Le Lec M.F."/>
            <person name="Gruber M.A.M."/>
            <person name="Quinn O."/>
            <person name="Lovegrove M."/>
            <person name="Duncan E.J."/>
            <person name="Remnant E.J."/>
            <person name="Van Eeckhoven J."/>
            <person name="Graham B."/>
            <person name="Knapp R.A."/>
            <person name="Langford K.W."/>
            <person name="Kronenberg Z."/>
            <person name="Press M.O."/>
            <person name="Eacker S.M."/>
            <person name="Wilson-Rankin E.E."/>
            <person name="Purcell J."/>
            <person name="Lester P.J."/>
            <person name="Dearden P.K."/>
        </authorList>
    </citation>
    <scope>NUCLEOTIDE SEQUENCE</scope>
    <source>
        <strain evidence="1">Volc-1</strain>
    </source>
</reference>
<proteinExistence type="predicted"/>
<gene>
    <name evidence="1" type="ORF">H0235_016299</name>
</gene>
<dbReference type="Proteomes" id="UP000600918">
    <property type="component" value="Unassembled WGS sequence"/>
</dbReference>
<dbReference type="EMBL" id="JACSDY010000019">
    <property type="protein sequence ID" value="KAF7398291.1"/>
    <property type="molecule type" value="Genomic_DNA"/>
</dbReference>
<evidence type="ECO:0000313" key="1">
    <source>
        <dbReference type="EMBL" id="KAF7398291.1"/>
    </source>
</evidence>
<name>A0A834K315_VESPE</name>
<comment type="caution">
    <text evidence="1">The sequence shown here is derived from an EMBL/GenBank/DDBJ whole genome shotgun (WGS) entry which is preliminary data.</text>
</comment>
<evidence type="ECO:0000313" key="2">
    <source>
        <dbReference type="Proteomes" id="UP000600918"/>
    </source>
</evidence>
<accession>A0A834K315</accession>
<dbReference type="AlphaFoldDB" id="A0A834K315"/>
<organism evidence="1 2">
    <name type="scientific">Vespula pensylvanica</name>
    <name type="common">Western yellow jacket</name>
    <name type="synonym">Wasp</name>
    <dbReference type="NCBI Taxonomy" id="30213"/>
    <lineage>
        <taxon>Eukaryota</taxon>
        <taxon>Metazoa</taxon>
        <taxon>Ecdysozoa</taxon>
        <taxon>Arthropoda</taxon>
        <taxon>Hexapoda</taxon>
        <taxon>Insecta</taxon>
        <taxon>Pterygota</taxon>
        <taxon>Neoptera</taxon>
        <taxon>Endopterygota</taxon>
        <taxon>Hymenoptera</taxon>
        <taxon>Apocrita</taxon>
        <taxon>Aculeata</taxon>
        <taxon>Vespoidea</taxon>
        <taxon>Vespidae</taxon>
        <taxon>Vespinae</taxon>
        <taxon>Vespula</taxon>
    </lineage>
</organism>
<protein>
    <submittedName>
        <fullName evidence="1">Uncharacterized protein</fullName>
    </submittedName>
</protein>
<keyword evidence="2" id="KW-1185">Reference proteome</keyword>